<dbReference type="EMBL" id="LBYI01000004">
    <property type="protein sequence ID" value="KKR50945.1"/>
    <property type="molecule type" value="Genomic_DNA"/>
</dbReference>
<evidence type="ECO:0000313" key="3">
    <source>
        <dbReference type="Proteomes" id="UP000034531"/>
    </source>
</evidence>
<evidence type="ECO:0000259" key="1">
    <source>
        <dbReference type="PROSITE" id="PS50879"/>
    </source>
</evidence>
<sequence length="139" mass="15740">MIKYQKMIQIFTDGGSRGNPGPAAYGFVVKKDNKTIHEQNGYIGIATNNFAEYTALIEALTWLGKHLKDEKLEFFLDSQLVVSQVNGIFKVKNATIRDLIFKVRTLESNFGAIVYQHVPRIKNQEADRQVNIALDRHGT</sequence>
<gene>
    <name evidence="2" type="ORF">UT84_C0004G0008</name>
</gene>
<dbReference type="PROSITE" id="PS50879">
    <property type="entry name" value="RNASE_H_1"/>
    <property type="match status" value="1"/>
</dbReference>
<dbReference type="InterPro" id="IPR012337">
    <property type="entry name" value="RNaseH-like_sf"/>
</dbReference>
<dbReference type="GO" id="GO:0004523">
    <property type="term" value="F:RNA-DNA hybrid ribonuclease activity"/>
    <property type="evidence" value="ECO:0007669"/>
    <property type="project" value="InterPro"/>
</dbReference>
<dbReference type="InterPro" id="IPR036397">
    <property type="entry name" value="RNaseH_sf"/>
</dbReference>
<dbReference type="Proteomes" id="UP000034531">
    <property type="component" value="Unassembled WGS sequence"/>
</dbReference>
<dbReference type="PATRIC" id="fig|1618405.3.peg.334"/>
<dbReference type="AlphaFoldDB" id="A0A0G0TV43"/>
<accession>A0A0G0TV43</accession>
<dbReference type="GO" id="GO:0003676">
    <property type="term" value="F:nucleic acid binding"/>
    <property type="evidence" value="ECO:0007669"/>
    <property type="project" value="InterPro"/>
</dbReference>
<protein>
    <submittedName>
        <fullName evidence="2">ATP-utilizing enzyme of the PP-loop superfamily (Modular protein)</fullName>
    </submittedName>
</protein>
<evidence type="ECO:0000313" key="2">
    <source>
        <dbReference type="EMBL" id="KKR50945.1"/>
    </source>
</evidence>
<organism evidence="2 3">
    <name type="scientific">Candidatus Curtissbacteria bacterium GW2011_GWA1_40_16</name>
    <dbReference type="NCBI Taxonomy" id="1618405"/>
    <lineage>
        <taxon>Bacteria</taxon>
        <taxon>Candidatus Curtissiibacteriota</taxon>
    </lineage>
</organism>
<comment type="caution">
    <text evidence="2">The sequence shown here is derived from an EMBL/GenBank/DDBJ whole genome shotgun (WGS) entry which is preliminary data.</text>
</comment>
<feature type="domain" description="RNase H type-1" evidence="1">
    <location>
        <begin position="4"/>
        <end position="135"/>
    </location>
</feature>
<proteinExistence type="predicted"/>
<dbReference type="CDD" id="cd09279">
    <property type="entry name" value="RNase_HI_like"/>
    <property type="match status" value="1"/>
</dbReference>
<dbReference type="PANTHER" id="PTHR46387">
    <property type="entry name" value="POLYNUCLEOTIDYL TRANSFERASE, RIBONUCLEASE H-LIKE SUPERFAMILY PROTEIN"/>
    <property type="match status" value="1"/>
</dbReference>
<name>A0A0G0TV43_9BACT</name>
<dbReference type="SUPFAM" id="SSF53098">
    <property type="entry name" value="Ribonuclease H-like"/>
    <property type="match status" value="1"/>
</dbReference>
<dbReference type="Pfam" id="PF00075">
    <property type="entry name" value="RNase_H"/>
    <property type="match status" value="1"/>
</dbReference>
<dbReference type="Gene3D" id="3.30.420.10">
    <property type="entry name" value="Ribonuclease H-like superfamily/Ribonuclease H"/>
    <property type="match status" value="1"/>
</dbReference>
<reference evidence="2 3" key="1">
    <citation type="journal article" date="2015" name="Nature">
        <title>rRNA introns, odd ribosomes, and small enigmatic genomes across a large radiation of phyla.</title>
        <authorList>
            <person name="Brown C.T."/>
            <person name="Hug L.A."/>
            <person name="Thomas B.C."/>
            <person name="Sharon I."/>
            <person name="Castelle C.J."/>
            <person name="Singh A."/>
            <person name="Wilkins M.J."/>
            <person name="Williams K.H."/>
            <person name="Banfield J.F."/>
        </authorList>
    </citation>
    <scope>NUCLEOTIDE SEQUENCE [LARGE SCALE GENOMIC DNA]</scope>
</reference>
<dbReference type="InterPro" id="IPR002156">
    <property type="entry name" value="RNaseH_domain"/>
</dbReference>